<keyword evidence="1" id="KW-1133">Transmembrane helix</keyword>
<organism evidence="2 3">
    <name type="scientific">Clostridium manihotivorum</name>
    <dbReference type="NCBI Taxonomy" id="2320868"/>
    <lineage>
        <taxon>Bacteria</taxon>
        <taxon>Bacillati</taxon>
        <taxon>Bacillota</taxon>
        <taxon>Clostridia</taxon>
        <taxon>Eubacteriales</taxon>
        <taxon>Clostridiaceae</taxon>
        <taxon>Clostridium</taxon>
    </lineage>
</organism>
<dbReference type="KEGG" id="cmah:C1I91_06795"/>
<feature type="transmembrane region" description="Helical" evidence="1">
    <location>
        <begin position="228"/>
        <end position="248"/>
    </location>
</feature>
<protein>
    <recommendedName>
        <fullName evidence="4">ABC-2 type transport system permease protein</fullName>
    </recommendedName>
</protein>
<evidence type="ECO:0000256" key="1">
    <source>
        <dbReference type="SAM" id="Phobius"/>
    </source>
</evidence>
<keyword evidence="1" id="KW-0812">Transmembrane</keyword>
<proteinExistence type="predicted"/>
<keyword evidence="3" id="KW-1185">Reference proteome</keyword>
<name>A0A410DQP7_9CLOT</name>
<sequence length="260" mass="30057">MKLYFKYFFMHLKSAMQYKTSFFLTALGQGMTTLLSFLSMYFLFDRFGNINGYSFNEVLICFSTIFMSFSLAECFARGFDSFSSIISNGEFDRVMVRPRNEILQVLGSRIEFTRVGRLIQAILVFTYAIFNGGIQWNLPKVITIIFMVLGGIGVFSGLFMIYAAICFFTLEGLEVINIFTDGGRELAQYPLNIYKEWVVKFFTFIVPLAFINYYPFLYLIGRTKGHSILYMFSPLVSLLFLIPSNILWRYGVRHYKSTGS</sequence>
<feature type="transmembrane region" description="Helical" evidence="1">
    <location>
        <begin position="21"/>
        <end position="44"/>
    </location>
</feature>
<feature type="transmembrane region" description="Helical" evidence="1">
    <location>
        <begin position="118"/>
        <end position="138"/>
    </location>
</feature>
<feature type="transmembrane region" description="Helical" evidence="1">
    <location>
        <begin position="50"/>
        <end position="72"/>
    </location>
</feature>
<feature type="transmembrane region" description="Helical" evidence="1">
    <location>
        <begin position="197"/>
        <end position="216"/>
    </location>
</feature>
<dbReference type="InterPro" id="IPR010390">
    <property type="entry name" value="ABC-2_transporter-like"/>
</dbReference>
<gene>
    <name evidence="2" type="ORF">C1I91_06795</name>
</gene>
<dbReference type="RefSeq" id="WP_128212186.1">
    <property type="nucleotide sequence ID" value="NZ_CP025746.1"/>
</dbReference>
<dbReference type="PANTHER" id="PTHR36833:SF1">
    <property type="entry name" value="INTEGRAL MEMBRANE TRANSPORT PROTEIN"/>
    <property type="match status" value="1"/>
</dbReference>
<keyword evidence="1" id="KW-0472">Membrane</keyword>
<evidence type="ECO:0000313" key="2">
    <source>
        <dbReference type="EMBL" id="QAA31372.1"/>
    </source>
</evidence>
<dbReference type="Proteomes" id="UP000286268">
    <property type="component" value="Chromosome"/>
</dbReference>
<evidence type="ECO:0008006" key="4">
    <source>
        <dbReference type="Google" id="ProtNLM"/>
    </source>
</evidence>
<reference evidence="2 3" key="1">
    <citation type="submission" date="2018-01" db="EMBL/GenBank/DDBJ databases">
        <title>Genome Sequencing and Assembly of Anaerobacter polyendosporus strain CT4.</title>
        <authorList>
            <person name="Tachaapaikoon C."/>
            <person name="Sutheeworapong S."/>
            <person name="Jenjaroenpun P."/>
            <person name="Wongsurawat T."/>
            <person name="Nookeaw I."/>
            <person name="Cheawchanlertfa P."/>
            <person name="Kosugi A."/>
            <person name="Cheevadhanarak S."/>
            <person name="Ratanakhanokchai K."/>
        </authorList>
    </citation>
    <scope>NUCLEOTIDE SEQUENCE [LARGE SCALE GENOMIC DNA]</scope>
    <source>
        <strain evidence="2 3">CT4</strain>
    </source>
</reference>
<dbReference type="EMBL" id="CP025746">
    <property type="protein sequence ID" value="QAA31372.1"/>
    <property type="molecule type" value="Genomic_DNA"/>
</dbReference>
<dbReference type="OrthoDB" id="9788195at2"/>
<accession>A0A410DQP7</accession>
<dbReference type="PANTHER" id="PTHR36833">
    <property type="entry name" value="SLR0610 PROTEIN-RELATED"/>
    <property type="match status" value="1"/>
</dbReference>
<evidence type="ECO:0000313" key="3">
    <source>
        <dbReference type="Proteomes" id="UP000286268"/>
    </source>
</evidence>
<dbReference type="AlphaFoldDB" id="A0A410DQP7"/>
<dbReference type="Pfam" id="PF06182">
    <property type="entry name" value="ABC2_membrane_6"/>
    <property type="match status" value="1"/>
</dbReference>
<feature type="transmembrane region" description="Helical" evidence="1">
    <location>
        <begin position="144"/>
        <end position="170"/>
    </location>
</feature>